<keyword evidence="3" id="KW-1185">Reference proteome</keyword>
<proteinExistence type="predicted"/>
<sequence length="220" mass="24839">MKKLLIILGTISLTVGAITTLIACTGSKTNNATPGATTTKDAKVLNNIVNKTNKYFLDFLNSNQYVDTTQYGSEVFANFFNNVNKQEPTAVIDIADSNFNQGINNINTIFKNYLDQINIKIAQEYSNVYVNSYPLTWNMEKNISTLNFINLEDLHNLNPGVGIDGLKAVSYQFNIHYNIEYKKISSSNNFTFNFIISNDPQKINQFQTETMTKLSGDIYY</sequence>
<dbReference type="PATRIC" id="fig|838561.3.peg.835"/>
<dbReference type="KEGG" id="smia:P344_04380"/>
<evidence type="ECO:0000313" key="3">
    <source>
        <dbReference type="Proteomes" id="UP000019260"/>
    </source>
</evidence>
<dbReference type="PROSITE" id="PS51257">
    <property type="entry name" value="PROKAR_LIPOPROTEIN"/>
    <property type="match status" value="1"/>
</dbReference>
<evidence type="ECO:0008006" key="4">
    <source>
        <dbReference type="Google" id="ProtNLM"/>
    </source>
</evidence>
<dbReference type="STRING" id="838561.P344_04380"/>
<dbReference type="EMBL" id="CP006720">
    <property type="protein sequence ID" value="AHI58201.1"/>
    <property type="molecule type" value="Genomic_DNA"/>
</dbReference>
<feature type="signal peptide" evidence="1">
    <location>
        <begin position="1"/>
        <end position="17"/>
    </location>
</feature>
<gene>
    <name evidence="2" type="ORF">P344_04380</name>
</gene>
<protein>
    <recommendedName>
        <fullName evidence="4">Lipoprotein</fullName>
    </recommendedName>
</protein>
<organism evidence="2 3">
    <name type="scientific">Spiroplasma mirum ATCC 29335</name>
    <dbReference type="NCBI Taxonomy" id="838561"/>
    <lineage>
        <taxon>Bacteria</taxon>
        <taxon>Bacillati</taxon>
        <taxon>Mycoplasmatota</taxon>
        <taxon>Mollicutes</taxon>
        <taxon>Entomoplasmatales</taxon>
        <taxon>Spiroplasmataceae</taxon>
        <taxon>Spiroplasma</taxon>
    </lineage>
</organism>
<name>W0GLV9_9MOLU</name>
<evidence type="ECO:0000313" key="2">
    <source>
        <dbReference type="EMBL" id="AHI58201.1"/>
    </source>
</evidence>
<dbReference type="RefSeq" id="WP_025317503.1">
    <property type="nucleotide sequence ID" value="NZ_CP002082.1"/>
</dbReference>
<dbReference type="KEGG" id="smir:SMM_0730"/>
<reference evidence="2 3" key="1">
    <citation type="submission" date="2013-09" db="EMBL/GenBank/DDBJ databases">
        <title>Complete genome sequence of Spiroplasma mirum suckling mouse cataract agent.</title>
        <authorList>
            <person name="Landry C.A."/>
            <person name="Bastian F.O."/>
            <person name="Thune R.L."/>
        </authorList>
    </citation>
    <scope>NUCLEOTIDE SEQUENCE [LARGE SCALE GENOMIC DNA]</scope>
    <source>
        <strain evidence="2 3">SMCA</strain>
    </source>
</reference>
<dbReference type="HOGENOM" id="CLU_080167_0_0_14"/>
<feature type="chain" id="PRO_5009977246" description="Lipoprotein" evidence="1">
    <location>
        <begin position="18"/>
        <end position="220"/>
    </location>
</feature>
<keyword evidence="1" id="KW-0732">Signal</keyword>
<accession>W0GLV9</accession>
<dbReference type="AlphaFoldDB" id="W0GLV9"/>
<dbReference type="Proteomes" id="UP000019260">
    <property type="component" value="Chromosome"/>
</dbReference>
<dbReference type="OrthoDB" id="391484at2"/>
<evidence type="ECO:0000256" key="1">
    <source>
        <dbReference type="SAM" id="SignalP"/>
    </source>
</evidence>